<dbReference type="SUPFAM" id="SSF48452">
    <property type="entry name" value="TPR-like"/>
    <property type="match status" value="1"/>
</dbReference>
<keyword evidence="1" id="KW-0732">Signal</keyword>
<feature type="chain" id="PRO_5045937677" evidence="1">
    <location>
        <begin position="27"/>
        <end position="190"/>
    </location>
</feature>
<reference evidence="2 3" key="1">
    <citation type="submission" date="2023-08" db="EMBL/GenBank/DDBJ databases">
        <title>New molecular markers tilS and rpoB for phylogenetic and monitoring studies of the genus Thiothrix biodiversity.</title>
        <authorList>
            <person name="Ravin N.V."/>
            <person name="Smolyakov D."/>
            <person name="Markov N.D."/>
            <person name="Beletsky A.V."/>
            <person name="Mardanov A.V."/>
            <person name="Rudenko T.S."/>
            <person name="Grabovich M.Y."/>
        </authorList>
    </citation>
    <scope>NUCLEOTIDE SEQUENCE [LARGE SCALE GENOMIC DNA]</scope>
    <source>
        <strain evidence="2 3">MK1</strain>
    </source>
</reference>
<dbReference type="PROSITE" id="PS51257">
    <property type="entry name" value="PROKAR_LIPOPROTEIN"/>
    <property type="match status" value="1"/>
</dbReference>
<dbReference type="Proteomes" id="UP001236657">
    <property type="component" value="Chromosome"/>
</dbReference>
<accession>A0ABY9MSN7</accession>
<feature type="signal peptide" evidence="1">
    <location>
        <begin position="1"/>
        <end position="26"/>
    </location>
</feature>
<dbReference type="SMART" id="SM00028">
    <property type="entry name" value="TPR"/>
    <property type="match status" value="2"/>
</dbReference>
<evidence type="ECO:0000313" key="2">
    <source>
        <dbReference type="EMBL" id="WML91658.1"/>
    </source>
</evidence>
<evidence type="ECO:0000256" key="1">
    <source>
        <dbReference type="SAM" id="SignalP"/>
    </source>
</evidence>
<dbReference type="Gene3D" id="1.25.40.10">
    <property type="entry name" value="Tetratricopeptide repeat domain"/>
    <property type="match status" value="1"/>
</dbReference>
<dbReference type="RefSeq" id="WP_308896504.1">
    <property type="nucleotide sequence ID" value="NZ_CP133218.1"/>
</dbReference>
<dbReference type="EMBL" id="CP133218">
    <property type="protein sequence ID" value="WML91658.1"/>
    <property type="molecule type" value="Genomic_DNA"/>
</dbReference>
<sequence length="190" mass="19831">MTLTPRNTLVLSVVLTGFLSACSPNPAVLQDRVYGSRAVPAPAPAKVAPATPAAIARPKAPAPTVSTVVVTKPVKVPPPMPAPVPKPEAQVSVIAEPAPATTVTPVAPVIAVPKVYQSSSAVQALVRQADTEVAKGSLDKAADTLERALRIEGDNPDLWMKLAKINEQQGKHDQAVSMVGKAQSYREQLN</sequence>
<dbReference type="InterPro" id="IPR019734">
    <property type="entry name" value="TPR_rpt"/>
</dbReference>
<gene>
    <name evidence="2" type="ORF">RCF98_04790</name>
</gene>
<organism evidence="2 3">
    <name type="scientific">Thiothrix lacustris</name>
    <dbReference type="NCBI Taxonomy" id="525917"/>
    <lineage>
        <taxon>Bacteria</taxon>
        <taxon>Pseudomonadati</taxon>
        <taxon>Pseudomonadota</taxon>
        <taxon>Gammaproteobacteria</taxon>
        <taxon>Thiotrichales</taxon>
        <taxon>Thiotrichaceae</taxon>
        <taxon>Thiothrix</taxon>
    </lineage>
</organism>
<keyword evidence="3" id="KW-1185">Reference proteome</keyword>
<dbReference type="InterPro" id="IPR011990">
    <property type="entry name" value="TPR-like_helical_dom_sf"/>
</dbReference>
<name>A0ABY9MSN7_9GAMM</name>
<evidence type="ECO:0000313" key="3">
    <source>
        <dbReference type="Proteomes" id="UP001236657"/>
    </source>
</evidence>
<dbReference type="Pfam" id="PF14559">
    <property type="entry name" value="TPR_19"/>
    <property type="match status" value="1"/>
</dbReference>
<protein>
    <submittedName>
        <fullName evidence="2">Tetratricopeptide repeat protein</fullName>
    </submittedName>
</protein>
<proteinExistence type="predicted"/>